<protein>
    <submittedName>
        <fullName evidence="2">Uncharacterized protein</fullName>
    </submittedName>
</protein>
<name>A0ABR5BTE8_9TREE</name>
<evidence type="ECO:0000313" key="3">
    <source>
        <dbReference type="Proteomes" id="UP000054272"/>
    </source>
</evidence>
<evidence type="ECO:0000256" key="1">
    <source>
        <dbReference type="SAM" id="MobiDB-lite"/>
    </source>
</evidence>
<evidence type="ECO:0000313" key="2">
    <source>
        <dbReference type="EMBL" id="KIR78889.1"/>
    </source>
</evidence>
<sequence>MTRSPPPNSPSTTAPTRPSRSTWRSRARYSTCRRAGRCMGRGRGTMCLRARTGAGDSGCRRWTRGTRWRITRR</sequence>
<proteinExistence type="predicted"/>
<reference evidence="2 3" key="1">
    <citation type="submission" date="2015-01" db="EMBL/GenBank/DDBJ databases">
        <title>The Genome Sequence of Cryptococcus gattii EJB2.</title>
        <authorList>
            <consortium name="The Broad Institute Genomics Platform"/>
            <person name="Cuomo C."/>
            <person name="Litvintseva A."/>
            <person name="Chen Y."/>
            <person name="Heitman J."/>
            <person name="Sun S."/>
            <person name="Springer D."/>
            <person name="Dromer F."/>
            <person name="Young S."/>
            <person name="Zeng Q."/>
            <person name="Gargeya S."/>
            <person name="Abouelleil A."/>
            <person name="Alvarado L."/>
            <person name="Chapman S.B."/>
            <person name="Gainer-Dewar J."/>
            <person name="Goldberg J."/>
            <person name="Griggs A."/>
            <person name="Gujja S."/>
            <person name="Hansen M."/>
            <person name="Howarth C."/>
            <person name="Imamovic A."/>
            <person name="Larimer J."/>
            <person name="Murphy C."/>
            <person name="Naylor J."/>
            <person name="Pearson M."/>
            <person name="Priest M."/>
            <person name="Roberts A."/>
            <person name="Saif S."/>
            <person name="Shea T."/>
            <person name="Sykes S."/>
            <person name="Wortman J."/>
            <person name="Nusbaum C."/>
            <person name="Birren B."/>
        </authorList>
    </citation>
    <scope>NUCLEOTIDE SEQUENCE [LARGE SCALE GENOMIC DNA]</scope>
    <source>
        <strain evidence="2 3">EJB2</strain>
    </source>
</reference>
<feature type="compositionally biased region" description="Low complexity" evidence="1">
    <location>
        <begin position="10"/>
        <end position="24"/>
    </location>
</feature>
<feature type="region of interest" description="Disordered" evidence="1">
    <location>
        <begin position="1"/>
        <end position="28"/>
    </location>
</feature>
<dbReference type="EMBL" id="KN848704">
    <property type="protein sequence ID" value="KIR78889.1"/>
    <property type="molecule type" value="Genomic_DNA"/>
</dbReference>
<gene>
    <name evidence="2" type="ORF">I306_04099</name>
</gene>
<organism evidence="2 3">
    <name type="scientific">Cryptococcus gattii EJB2</name>
    <dbReference type="NCBI Taxonomy" id="1296103"/>
    <lineage>
        <taxon>Eukaryota</taxon>
        <taxon>Fungi</taxon>
        <taxon>Dikarya</taxon>
        <taxon>Basidiomycota</taxon>
        <taxon>Agaricomycotina</taxon>
        <taxon>Tremellomycetes</taxon>
        <taxon>Tremellales</taxon>
        <taxon>Cryptococcaceae</taxon>
        <taxon>Cryptococcus</taxon>
        <taxon>Cryptococcus gattii species complex</taxon>
    </lineage>
</organism>
<accession>A0ABR5BTE8</accession>
<keyword evidence="3" id="KW-1185">Reference proteome</keyword>
<dbReference type="Proteomes" id="UP000054272">
    <property type="component" value="Unassembled WGS sequence"/>
</dbReference>